<reference evidence="1" key="2">
    <citation type="submission" date="2023-01" db="EMBL/GenBank/DDBJ databases">
        <title>Draft genome sequence of Methylophaga thalassica strain NBRC 102424.</title>
        <authorList>
            <person name="Sun Q."/>
            <person name="Mori K."/>
        </authorList>
    </citation>
    <scope>NUCLEOTIDE SEQUENCE</scope>
    <source>
        <strain evidence="1">NBRC 102424</strain>
    </source>
</reference>
<organism evidence="1 2">
    <name type="scientific">Methylophaga thalassica</name>
    <dbReference type="NCBI Taxonomy" id="40223"/>
    <lineage>
        <taxon>Bacteria</taxon>
        <taxon>Pseudomonadati</taxon>
        <taxon>Pseudomonadota</taxon>
        <taxon>Gammaproteobacteria</taxon>
        <taxon>Thiotrichales</taxon>
        <taxon>Piscirickettsiaceae</taxon>
        <taxon>Methylophaga</taxon>
    </lineage>
</organism>
<comment type="caution">
    <text evidence="1">The sequence shown here is derived from an EMBL/GenBank/DDBJ whole genome shotgun (WGS) entry which is preliminary data.</text>
</comment>
<reference evidence="1" key="1">
    <citation type="journal article" date="2014" name="Int. J. Syst. Evol. Microbiol.">
        <title>Complete genome of a new Firmicutes species belonging to the dominant human colonic microbiota ('Ruminococcus bicirculans') reveals two chromosomes and a selective capacity to utilize plant glucans.</title>
        <authorList>
            <consortium name="NISC Comparative Sequencing Program"/>
            <person name="Wegmann U."/>
            <person name="Louis P."/>
            <person name="Goesmann A."/>
            <person name="Henrissat B."/>
            <person name="Duncan S.H."/>
            <person name="Flint H.J."/>
        </authorList>
    </citation>
    <scope>NUCLEOTIDE SEQUENCE</scope>
    <source>
        <strain evidence="1">NBRC 102424</strain>
    </source>
</reference>
<gene>
    <name evidence="1" type="ORF">GCM10007891_22820</name>
</gene>
<dbReference type="InterPro" id="IPR046149">
    <property type="entry name" value="DUF6151"/>
</dbReference>
<evidence type="ECO:0000313" key="1">
    <source>
        <dbReference type="EMBL" id="GLQ00429.1"/>
    </source>
</evidence>
<dbReference type="EMBL" id="BSND01000006">
    <property type="protein sequence ID" value="GLQ00429.1"/>
    <property type="molecule type" value="Genomic_DNA"/>
</dbReference>
<accession>A0ABQ5TYK7</accession>
<proteinExistence type="predicted"/>
<sequence>MMHKIQCECGSLLGHIDGKGITSRVICYCTDCQAFAKYLGKSDNILDAHGGTDIVQLAQPRLHITQGLEHLALLRLSPKGLLRWYASCCNTPIGNTLSNPKVSFIGLVHSCLDKTWLETDFGRDVAKVNTESATGEPNPKTSGLFGNVMRFFGIVLSTLISGKYKHSELFTKDGAPIVTPTILTDEQLGQLKKQK</sequence>
<dbReference type="RefSeq" id="WP_284723398.1">
    <property type="nucleotide sequence ID" value="NZ_BSND01000006.1"/>
</dbReference>
<protein>
    <recommendedName>
        <fullName evidence="3">CENP-V/GFA domain-containing protein</fullName>
    </recommendedName>
</protein>
<dbReference type="Gene3D" id="3.90.1590.10">
    <property type="entry name" value="glutathione-dependent formaldehyde- activating enzyme (gfa)"/>
    <property type="match status" value="1"/>
</dbReference>
<evidence type="ECO:0008006" key="3">
    <source>
        <dbReference type="Google" id="ProtNLM"/>
    </source>
</evidence>
<dbReference type="Proteomes" id="UP001161423">
    <property type="component" value="Unassembled WGS sequence"/>
</dbReference>
<keyword evidence="2" id="KW-1185">Reference proteome</keyword>
<evidence type="ECO:0000313" key="2">
    <source>
        <dbReference type="Proteomes" id="UP001161423"/>
    </source>
</evidence>
<name>A0ABQ5TYK7_9GAMM</name>
<dbReference type="Pfam" id="PF19648">
    <property type="entry name" value="DUF6151"/>
    <property type="match status" value="1"/>
</dbReference>